<proteinExistence type="predicted"/>
<protein>
    <submittedName>
        <fullName evidence="1">Uncharacterized protein</fullName>
    </submittedName>
</protein>
<dbReference type="EMBL" id="MN740581">
    <property type="protein sequence ID" value="QHU34896.1"/>
    <property type="molecule type" value="Genomic_DNA"/>
</dbReference>
<organism evidence="1">
    <name type="scientific">viral metagenome</name>
    <dbReference type="NCBI Taxonomy" id="1070528"/>
    <lineage>
        <taxon>unclassified sequences</taxon>
        <taxon>metagenomes</taxon>
        <taxon>organismal metagenomes</taxon>
    </lineage>
</organism>
<evidence type="ECO:0000313" key="1">
    <source>
        <dbReference type="EMBL" id="QHU34896.1"/>
    </source>
</evidence>
<reference evidence="1" key="1">
    <citation type="journal article" date="2020" name="Nature">
        <title>Giant virus diversity and host interactions through global metagenomics.</title>
        <authorList>
            <person name="Schulz F."/>
            <person name="Roux S."/>
            <person name="Paez-Espino D."/>
            <person name="Jungbluth S."/>
            <person name="Walsh D.A."/>
            <person name="Denef V.J."/>
            <person name="McMahon K.D."/>
            <person name="Konstantinidis K.T."/>
            <person name="Eloe-Fadrosh E.A."/>
            <person name="Kyrpides N.C."/>
            <person name="Woyke T."/>
        </authorList>
    </citation>
    <scope>NUCLEOTIDE SEQUENCE</scope>
    <source>
        <strain evidence="1">GVMAG-S-1017244-22</strain>
    </source>
</reference>
<sequence>MTDIISSPIANINFADFAVFADMYNDTGEKWNIYTDENNDHQDYDDALKDYYDAYCTYLVSRKYNGETIKTFRKNAIIDFYITQNNIDNSLRNVLDKYYIANIIDKFNKQLNPPPCFFHQARMAKKYEEEMEKRDIETDDVAQHYINLKNMYKYVHDEMSNITNGNNNLSDNNILNDYSDELESNNDKYFDYYDEYYDIYDSEYYSDNDYYSDNYSDDYDNNDY</sequence>
<dbReference type="AlphaFoldDB" id="A0A6C0LVM5"/>
<accession>A0A6C0LVM5</accession>
<name>A0A6C0LVM5_9ZZZZ</name>